<dbReference type="AlphaFoldDB" id="A0AB35YN18"/>
<dbReference type="EMBL" id="JBANCF010000002">
    <property type="protein sequence ID" value="MEM0572624.1"/>
    <property type="molecule type" value="Genomic_DNA"/>
</dbReference>
<dbReference type="EMBL" id="JAZBJM010000002">
    <property type="protein sequence ID" value="MEM0517570.1"/>
    <property type="molecule type" value="Genomic_DNA"/>
</dbReference>
<evidence type="ECO:0000313" key="3">
    <source>
        <dbReference type="Proteomes" id="UP001388259"/>
    </source>
</evidence>
<dbReference type="RefSeq" id="WP_279449715.1">
    <property type="nucleotide sequence ID" value="NZ_JAZBJM010000002.1"/>
</dbReference>
<dbReference type="Proteomes" id="UP001388259">
    <property type="component" value="Unassembled WGS sequence"/>
</dbReference>
<sequence>MKKVIILVLFLLSSITYGQIQKGESLLSLSASPYPTTTNNKNDFGILGLASFEFFAFKNISLSGTFSISNNTLFKNNSQVTIHSYSFIPSAHYYFINKKKWNVFAQIGYGYGFEDQTQGVIQNSALTIFNIGTGAHYNINEAWFLKLLLPYFDANNITLNVDAASGIAVFIGGGIKL</sequence>
<evidence type="ECO:0000313" key="2">
    <source>
        <dbReference type="EMBL" id="MEM0572624.1"/>
    </source>
</evidence>
<dbReference type="Gene3D" id="2.40.160.20">
    <property type="match status" value="1"/>
</dbReference>
<gene>
    <name evidence="2" type="ORF">VZD24_03775</name>
    <name evidence="1" type="ORF">VZD85_04335</name>
</gene>
<protein>
    <submittedName>
        <fullName evidence="1">Outer membrane beta-barrel protein</fullName>
    </submittedName>
</protein>
<accession>A0AB35YN18</accession>
<keyword evidence="4" id="KW-1185">Reference proteome</keyword>
<dbReference type="InterPro" id="IPR011250">
    <property type="entry name" value="OMP/PagP_B-barrel"/>
</dbReference>
<evidence type="ECO:0000313" key="1">
    <source>
        <dbReference type="EMBL" id="MEM0517570.1"/>
    </source>
</evidence>
<reference evidence="1 4" key="1">
    <citation type="submission" date="2024-01" db="EMBL/GenBank/DDBJ databases">
        <title>Aequorivita flavus sp. nov., isolated from deep-sea sediment.</title>
        <authorList>
            <person name="Chen X."/>
        </authorList>
    </citation>
    <scope>NUCLEOTIDE SEQUENCE</scope>
    <source>
        <strain evidence="1">MCCC 1A16923</strain>
        <strain evidence="2 4">MCCC 1A16935</strain>
    </source>
</reference>
<dbReference type="SUPFAM" id="SSF56925">
    <property type="entry name" value="OMPA-like"/>
    <property type="match status" value="1"/>
</dbReference>
<comment type="caution">
    <text evidence="1">The sequence shown here is derived from an EMBL/GenBank/DDBJ whole genome shotgun (WGS) entry which is preliminary data.</text>
</comment>
<proteinExistence type="predicted"/>
<dbReference type="Proteomes" id="UP001390963">
    <property type="component" value="Unassembled WGS sequence"/>
</dbReference>
<evidence type="ECO:0000313" key="4">
    <source>
        <dbReference type="Proteomes" id="UP001390963"/>
    </source>
</evidence>
<organism evidence="1 3">
    <name type="scientific">Aequorivita flava</name>
    <dbReference type="NCBI Taxonomy" id="3114371"/>
    <lineage>
        <taxon>Bacteria</taxon>
        <taxon>Pseudomonadati</taxon>
        <taxon>Bacteroidota</taxon>
        <taxon>Flavobacteriia</taxon>
        <taxon>Flavobacteriales</taxon>
        <taxon>Flavobacteriaceae</taxon>
        <taxon>Aequorivita</taxon>
    </lineage>
</organism>
<name>A0AB35YN18_9FLAO</name>